<dbReference type="Pfam" id="PF13173">
    <property type="entry name" value="AAA_14"/>
    <property type="match status" value="1"/>
</dbReference>
<evidence type="ECO:0000259" key="1">
    <source>
        <dbReference type="Pfam" id="PF13173"/>
    </source>
</evidence>
<reference evidence="3 4" key="1">
    <citation type="journal article" date="2019" name="Syst. Appl. Microbiol.">
        <title>Characterization of Bifidobacterium species in feaces of the Egyptian fruit bat: Description of B. vespertilionis sp. nov. and B. rousetti sp. nov.</title>
        <authorList>
            <person name="Modesto M."/>
            <person name="Satti M."/>
            <person name="Watanabe K."/>
            <person name="Puglisi E."/>
            <person name="Morelli L."/>
            <person name="Huang C.-H."/>
            <person name="Liou J.-S."/>
            <person name="Miyashita M."/>
            <person name="Tamura T."/>
            <person name="Saito S."/>
            <person name="Mori K."/>
            <person name="Huang L."/>
            <person name="Sciavilla P."/>
            <person name="Sandri C."/>
            <person name="Spiezio C."/>
            <person name="Vitali F."/>
            <person name="Cavalieri D."/>
            <person name="Perpetuini G."/>
            <person name="Tofalo R."/>
            <person name="Bonetti A."/>
            <person name="Arita M."/>
            <person name="Mattarelli P."/>
        </authorList>
    </citation>
    <scope>NUCLEOTIDE SEQUENCE [LARGE SCALE GENOMIC DNA]</scope>
    <source>
        <strain evidence="3 4">RST19</strain>
    </source>
</reference>
<dbReference type="PANTHER" id="PTHR33295">
    <property type="entry name" value="ATPASE"/>
    <property type="match status" value="1"/>
</dbReference>
<feature type="domain" description="DUF4143" evidence="2">
    <location>
        <begin position="246"/>
        <end position="392"/>
    </location>
</feature>
<dbReference type="RefSeq" id="WP_150335498.1">
    <property type="nucleotide sequence ID" value="NZ_RZUG01000007.1"/>
</dbReference>
<dbReference type="PANTHER" id="PTHR33295:SF8">
    <property type="entry name" value="AAA+ ATPASE DOMAIN-CONTAINING PROTEIN"/>
    <property type="match status" value="1"/>
</dbReference>
<keyword evidence="3" id="KW-0067">ATP-binding</keyword>
<dbReference type="AlphaFoldDB" id="A0A5J5E8M6"/>
<dbReference type="Pfam" id="PF13635">
    <property type="entry name" value="DUF4143"/>
    <property type="match status" value="1"/>
</dbReference>
<gene>
    <name evidence="3" type="ORF">EMO92_05425</name>
</gene>
<dbReference type="GO" id="GO:0005524">
    <property type="term" value="F:ATP binding"/>
    <property type="evidence" value="ECO:0007669"/>
    <property type="project" value="UniProtKB-KW"/>
</dbReference>
<dbReference type="InterPro" id="IPR027417">
    <property type="entry name" value="P-loop_NTPase"/>
</dbReference>
<protein>
    <submittedName>
        <fullName evidence="3">ATP-binding protein</fullName>
    </submittedName>
</protein>
<keyword evidence="3" id="KW-0547">Nucleotide-binding</keyword>
<dbReference type="InterPro" id="IPR041682">
    <property type="entry name" value="AAA_14"/>
</dbReference>
<feature type="domain" description="AAA" evidence="1">
    <location>
        <begin position="48"/>
        <end position="180"/>
    </location>
</feature>
<evidence type="ECO:0000259" key="2">
    <source>
        <dbReference type="Pfam" id="PF13635"/>
    </source>
</evidence>
<evidence type="ECO:0000313" key="4">
    <source>
        <dbReference type="Proteomes" id="UP000326251"/>
    </source>
</evidence>
<dbReference type="EMBL" id="RZUG01000007">
    <property type="protein sequence ID" value="KAA8825492.1"/>
    <property type="molecule type" value="Genomic_DNA"/>
</dbReference>
<comment type="caution">
    <text evidence="3">The sequence shown here is derived from an EMBL/GenBank/DDBJ whole genome shotgun (WGS) entry which is preliminary data.</text>
</comment>
<accession>A0A5J5E8M6</accession>
<dbReference type="InterPro" id="IPR025420">
    <property type="entry name" value="DUF4143"/>
</dbReference>
<proteinExistence type="predicted"/>
<dbReference type="SUPFAM" id="SSF52540">
    <property type="entry name" value="P-loop containing nucleoside triphosphate hydrolases"/>
    <property type="match status" value="1"/>
</dbReference>
<evidence type="ECO:0000313" key="3">
    <source>
        <dbReference type="EMBL" id="KAA8825492.1"/>
    </source>
</evidence>
<sequence>MTVKAGAGVSDLVKSIIREWKSAGVPEVFPRDLDLGEAPEPRRGNLVRTIVGVRRCGKTYRLFQEMRALLASGVSEDRLLYFNFEDERLKPFTAQLLQDVLDSYFELYPDVREQGVYLFFDEIQEVPDWGMFLRRLVDTMNVTMYVTGSSSKMLSREVATEFRGRSLPRELFPMSFSEYMRFHGVDLSGVPVDMNGRRTFTSGEIAHLKHGLDGYLERGGFITVQKLGVPDAVALLQEYANRTLASDVIDRYGIRNPVAASAFLTQALASSGRELSVNKTANMLMSRGLRVSRGSLSALLDYYEEAYLLFQVNEFSRALADNTRSSAKVYAIDQGMFNAFSKASALERGQRLETAVFLKLRRDARLVRNGSVSRLLFQDGGNRHEVDFVVGDAITMDVYHLIQVCWALDDEKTRTREIRALRAAMRRFQVDSGVIVTADYEERIEVPEGSIDAIPAWRWLLDA</sequence>
<organism evidence="3 4">
    <name type="scientific">Bifidobacterium reuteri</name>
    <dbReference type="NCBI Taxonomy" id="983706"/>
    <lineage>
        <taxon>Bacteria</taxon>
        <taxon>Bacillati</taxon>
        <taxon>Actinomycetota</taxon>
        <taxon>Actinomycetes</taxon>
        <taxon>Bifidobacteriales</taxon>
        <taxon>Bifidobacteriaceae</taxon>
        <taxon>Bifidobacterium</taxon>
    </lineage>
</organism>
<dbReference type="Proteomes" id="UP000326251">
    <property type="component" value="Unassembled WGS sequence"/>
</dbReference>
<name>A0A5J5E8M6_9BIFI</name>